<proteinExistence type="inferred from homology"/>
<evidence type="ECO:0000256" key="1">
    <source>
        <dbReference type="ARBA" id="ARBA00007357"/>
    </source>
</evidence>
<feature type="domain" description="Peptidase M13 C-terminal" evidence="3">
    <location>
        <begin position="356"/>
        <end position="547"/>
    </location>
</feature>
<dbReference type="GO" id="GO:0004222">
    <property type="term" value="F:metalloendopeptidase activity"/>
    <property type="evidence" value="ECO:0007669"/>
    <property type="project" value="InterPro"/>
</dbReference>
<evidence type="ECO:0000313" key="4">
    <source>
        <dbReference type="Proteomes" id="UP000095287"/>
    </source>
</evidence>
<dbReference type="InterPro" id="IPR018497">
    <property type="entry name" value="Peptidase_M13_C"/>
</dbReference>
<dbReference type="PANTHER" id="PTHR11733">
    <property type="entry name" value="ZINC METALLOPROTEASE FAMILY M13 NEPRILYSIN-RELATED"/>
    <property type="match status" value="1"/>
</dbReference>
<comment type="similarity">
    <text evidence="1">Belongs to the peptidase M13 family.</text>
</comment>
<feature type="signal peptide" evidence="2">
    <location>
        <begin position="1"/>
        <end position="15"/>
    </location>
</feature>
<dbReference type="GO" id="GO:0016485">
    <property type="term" value="P:protein processing"/>
    <property type="evidence" value="ECO:0007669"/>
    <property type="project" value="TreeGrafter"/>
</dbReference>
<evidence type="ECO:0000259" key="3">
    <source>
        <dbReference type="Pfam" id="PF01431"/>
    </source>
</evidence>
<keyword evidence="2" id="KW-0732">Signal</keyword>
<dbReference type="Proteomes" id="UP000095287">
    <property type="component" value="Unplaced"/>
</dbReference>
<dbReference type="InterPro" id="IPR000718">
    <property type="entry name" value="Peptidase_M13"/>
</dbReference>
<dbReference type="Gene3D" id="3.40.390.10">
    <property type="entry name" value="Collagenase (Catalytic Domain)"/>
    <property type="match status" value="1"/>
</dbReference>
<sequence length="560" mass="63899">MKGFLFLLLVTGICAQQSHYADFLWGSIPGPQQQPCRDFAKAVCTNKTSMSSALKELFKYQVNQAFKDFKPDAVTQELYEAAKDYEEENCQVDISIPPNSTLYGSFVASGMTDISVKIHSDTKIIEVRLNNKSEVDFLRVYNVTNFDIVYEKDVIAYLDSEKASKSSFAKKIRTLGTESDDSTNDFSIHRLRNSAYTDLLIASVLLKVNPSLVHNPKLYRKMRAIAEDVLKEIQLLFGVMDYPSSIRHYLCLGVDDFLFGPPETFLNENMVRKALTLYQLYFRVTAPFTRINLKHWNLPLECRVAYYDVLFTVADQAFQLYYGYDFGHSGNSFFVENAYNAMNGKLIFGHPYIYGYDFGFPIEYVYGSIGSVIGHEIFHSYGVNQILTDAVHDVFYNDIYQEAHDCLKDYYGNFVGPGGIKPNGTLKANEGFADIQSARVIARLVKRITMKRIQGNNSAWPRSHRKAQEAEIQKALQLAFVGMAEIDCRSYIKERNDSEEEVQSLKTDSHPRSAIRANAMVLQVAEFTDAFRCTPDDKLYHDPEEACEAFPIRQKSDFWH</sequence>
<dbReference type="WBParaSite" id="L893_g4314.t1">
    <property type="protein sequence ID" value="L893_g4314.t1"/>
    <property type="gene ID" value="L893_g4314"/>
</dbReference>
<name>A0A1I8ABU5_9BILA</name>
<reference evidence="5" key="1">
    <citation type="submission" date="2016-11" db="UniProtKB">
        <authorList>
            <consortium name="WormBaseParasite"/>
        </authorList>
    </citation>
    <scope>IDENTIFICATION</scope>
</reference>
<accession>A0A1I8ABU5</accession>
<protein>
    <submittedName>
        <fullName evidence="5">Peptidase_M13 domain-containing protein</fullName>
    </submittedName>
</protein>
<keyword evidence="4" id="KW-1185">Reference proteome</keyword>
<dbReference type="SUPFAM" id="SSF55486">
    <property type="entry name" value="Metalloproteases ('zincins'), catalytic domain"/>
    <property type="match status" value="1"/>
</dbReference>
<dbReference type="PROSITE" id="PS51885">
    <property type="entry name" value="NEPRILYSIN"/>
    <property type="match status" value="1"/>
</dbReference>
<dbReference type="AlphaFoldDB" id="A0A1I8ABU5"/>
<evidence type="ECO:0000313" key="5">
    <source>
        <dbReference type="WBParaSite" id="L893_g4314.t1"/>
    </source>
</evidence>
<dbReference type="PANTHER" id="PTHR11733:SF167">
    <property type="entry name" value="FI17812P1-RELATED"/>
    <property type="match status" value="1"/>
</dbReference>
<feature type="chain" id="PRO_5013334812" evidence="2">
    <location>
        <begin position="16"/>
        <end position="560"/>
    </location>
</feature>
<organism evidence="4 5">
    <name type="scientific">Steinernema glaseri</name>
    <dbReference type="NCBI Taxonomy" id="37863"/>
    <lineage>
        <taxon>Eukaryota</taxon>
        <taxon>Metazoa</taxon>
        <taxon>Ecdysozoa</taxon>
        <taxon>Nematoda</taxon>
        <taxon>Chromadorea</taxon>
        <taxon>Rhabditida</taxon>
        <taxon>Tylenchina</taxon>
        <taxon>Panagrolaimomorpha</taxon>
        <taxon>Strongyloidoidea</taxon>
        <taxon>Steinernematidae</taxon>
        <taxon>Steinernema</taxon>
    </lineage>
</organism>
<dbReference type="GO" id="GO:0005886">
    <property type="term" value="C:plasma membrane"/>
    <property type="evidence" value="ECO:0007669"/>
    <property type="project" value="TreeGrafter"/>
</dbReference>
<dbReference type="Pfam" id="PF01431">
    <property type="entry name" value="Peptidase_M13"/>
    <property type="match status" value="1"/>
</dbReference>
<dbReference type="InterPro" id="IPR024079">
    <property type="entry name" value="MetalloPept_cat_dom_sf"/>
</dbReference>
<evidence type="ECO:0000256" key="2">
    <source>
        <dbReference type="SAM" id="SignalP"/>
    </source>
</evidence>